<feature type="transmembrane region" description="Helical" evidence="8">
    <location>
        <begin position="141"/>
        <end position="160"/>
    </location>
</feature>
<evidence type="ECO:0000313" key="11">
    <source>
        <dbReference type="Proteomes" id="UP000319160"/>
    </source>
</evidence>
<dbReference type="PANTHER" id="PTHR23501">
    <property type="entry name" value="MAJOR FACILITATOR SUPERFAMILY"/>
    <property type="match status" value="1"/>
</dbReference>
<feature type="transmembrane region" description="Helical" evidence="8">
    <location>
        <begin position="270"/>
        <end position="291"/>
    </location>
</feature>
<dbReference type="FunFam" id="1.20.1720.10:FF:000013">
    <property type="entry name" value="Related to multidrug resistance proteins"/>
    <property type="match status" value="1"/>
</dbReference>
<evidence type="ECO:0000256" key="4">
    <source>
        <dbReference type="ARBA" id="ARBA00022692"/>
    </source>
</evidence>
<dbReference type="Gene3D" id="1.20.1720.10">
    <property type="entry name" value="Multidrug resistance protein D"/>
    <property type="match status" value="1"/>
</dbReference>
<keyword evidence="5 8" id="KW-1133">Transmembrane helix</keyword>
<feature type="transmembrane region" description="Helical" evidence="8">
    <location>
        <begin position="329"/>
        <end position="347"/>
    </location>
</feature>
<evidence type="ECO:0000256" key="3">
    <source>
        <dbReference type="ARBA" id="ARBA00022448"/>
    </source>
</evidence>
<feature type="domain" description="Major facilitator superfamily (MFS) profile" evidence="9">
    <location>
        <begin position="76"/>
        <end position="540"/>
    </location>
</feature>
<feature type="compositionally biased region" description="Low complexity" evidence="7">
    <location>
        <begin position="561"/>
        <end position="570"/>
    </location>
</feature>
<evidence type="ECO:0000256" key="2">
    <source>
        <dbReference type="ARBA" id="ARBA00008335"/>
    </source>
</evidence>
<feature type="transmembrane region" description="Helical" evidence="8">
    <location>
        <begin position="516"/>
        <end position="535"/>
    </location>
</feature>
<sequence>MSQALSSFVATFFTCHYRGGHKTGSCCAATRSNEEPDELVRYWKGTDTMTTSRQHAAERSLHDQTNILPRRRLVWLFLSLALPLLIAFIDQNGIGVTLPTIARDLNAGDTISWAGTSSLIANTTFQMLYGRLSDIFGRKSVYLGAISVLAIATVLCGVAPNATMFYIFRGIAGIGGGGITNLSMIIMSDVVTLEQRGNYQGILGGFIGLGNVVGPFLAAAFITYAKWRAFFWTISPLAVIVGILSFYTLPPYKPMLRFRESAKKIDYGGVLLSFIGIICLLIPISGGGAYFAWKSPMVISMLVLGAISLSLFILWEWKVARLPMIPGQHFLLGGVYQAYLYYLPLYLQNPRQYSVIQSAGAVSAMVGAQAVSSMVSGYAISRWRRWKYVICTGFSLSTLGAGLVLRYKRDSSQVMIIGPLVIIGLGIGCSFQPTLVALQSHSTRSRRAVIISSRNFFRCAGGAVGLALSAAILQGVLKRNLPMEYRYLVRNTYSIPKLHGPDSEAVLNAYMYASRAVFILQMTFISICLLGCIHLKDHGLELPREHHDERDGELAHDQQDSTSTSTSNSTEKIVVGANGSNDKMIVTAENANENG</sequence>
<protein>
    <recommendedName>
        <fullName evidence="9">Major facilitator superfamily (MFS) profile domain-containing protein</fullName>
    </recommendedName>
</protein>
<dbReference type="OrthoDB" id="10021397at2759"/>
<dbReference type="EMBL" id="VFLP01000056">
    <property type="protein sequence ID" value="TRX90343.1"/>
    <property type="molecule type" value="Genomic_DNA"/>
</dbReference>
<dbReference type="Gene3D" id="1.20.1250.20">
    <property type="entry name" value="MFS general substrate transporter like domains"/>
    <property type="match status" value="1"/>
</dbReference>
<dbReference type="InterPro" id="IPR011701">
    <property type="entry name" value="MFS"/>
</dbReference>
<gene>
    <name evidence="10" type="ORF">FHL15_008708</name>
</gene>
<keyword evidence="11" id="KW-1185">Reference proteome</keyword>
<feature type="transmembrane region" description="Helical" evidence="8">
    <location>
        <begin position="229"/>
        <end position="249"/>
    </location>
</feature>
<name>A0A553HQX6_9PEZI</name>
<feature type="transmembrane region" description="Helical" evidence="8">
    <location>
        <begin position="413"/>
        <end position="435"/>
    </location>
</feature>
<keyword evidence="4 8" id="KW-0812">Transmembrane</keyword>
<evidence type="ECO:0000256" key="7">
    <source>
        <dbReference type="SAM" id="MobiDB-lite"/>
    </source>
</evidence>
<dbReference type="Pfam" id="PF07690">
    <property type="entry name" value="MFS_1"/>
    <property type="match status" value="1"/>
</dbReference>
<dbReference type="InterPro" id="IPR020846">
    <property type="entry name" value="MFS_dom"/>
</dbReference>
<evidence type="ECO:0000256" key="1">
    <source>
        <dbReference type="ARBA" id="ARBA00004127"/>
    </source>
</evidence>
<dbReference type="PANTHER" id="PTHR23501:SF78">
    <property type="entry name" value="MAJOR FACILITATOR SUPERFAMILY (MFS) PROFILE DOMAIN-CONTAINING PROTEIN-RELATED"/>
    <property type="match status" value="1"/>
</dbReference>
<dbReference type="InterPro" id="IPR036259">
    <property type="entry name" value="MFS_trans_sf"/>
</dbReference>
<evidence type="ECO:0000256" key="6">
    <source>
        <dbReference type="ARBA" id="ARBA00023136"/>
    </source>
</evidence>
<dbReference type="GO" id="GO:0046943">
    <property type="term" value="F:carboxylic acid transmembrane transporter activity"/>
    <property type="evidence" value="ECO:0007669"/>
    <property type="project" value="UniProtKB-ARBA"/>
</dbReference>
<proteinExistence type="inferred from homology"/>
<dbReference type="SUPFAM" id="SSF103473">
    <property type="entry name" value="MFS general substrate transporter"/>
    <property type="match status" value="1"/>
</dbReference>
<feature type="compositionally biased region" description="Basic and acidic residues" evidence="7">
    <location>
        <begin position="546"/>
        <end position="559"/>
    </location>
</feature>
<dbReference type="FunFam" id="1.20.1250.20:FF:000436">
    <property type="entry name" value="MFS transporter, putative"/>
    <property type="match status" value="1"/>
</dbReference>
<feature type="transmembrane region" description="Helical" evidence="8">
    <location>
        <begin position="388"/>
        <end position="407"/>
    </location>
</feature>
<feature type="region of interest" description="Disordered" evidence="7">
    <location>
        <begin position="546"/>
        <end position="595"/>
    </location>
</feature>
<evidence type="ECO:0000256" key="8">
    <source>
        <dbReference type="SAM" id="Phobius"/>
    </source>
</evidence>
<dbReference type="GO" id="GO:0012505">
    <property type="term" value="C:endomembrane system"/>
    <property type="evidence" value="ECO:0007669"/>
    <property type="project" value="UniProtKB-SubCell"/>
</dbReference>
<accession>A0A553HQX6</accession>
<feature type="transmembrane region" description="Helical" evidence="8">
    <location>
        <begin position="199"/>
        <end position="223"/>
    </location>
</feature>
<evidence type="ECO:0000313" key="10">
    <source>
        <dbReference type="EMBL" id="TRX90343.1"/>
    </source>
</evidence>
<dbReference type="Proteomes" id="UP000319160">
    <property type="component" value="Unassembled WGS sequence"/>
</dbReference>
<keyword evidence="3" id="KW-0813">Transport</keyword>
<feature type="transmembrane region" description="Helical" evidence="8">
    <location>
        <begin position="166"/>
        <end position="187"/>
    </location>
</feature>
<feature type="transmembrane region" description="Helical" evidence="8">
    <location>
        <begin position="297"/>
        <end position="317"/>
    </location>
</feature>
<comment type="caution">
    <text evidence="10">The sequence shown here is derived from an EMBL/GenBank/DDBJ whole genome shotgun (WGS) entry which is preliminary data.</text>
</comment>
<comment type="subcellular location">
    <subcellularLocation>
        <location evidence="1">Endomembrane system</location>
        <topology evidence="1">Multi-pass membrane protein</topology>
    </subcellularLocation>
</comment>
<evidence type="ECO:0000256" key="5">
    <source>
        <dbReference type="ARBA" id="ARBA00022989"/>
    </source>
</evidence>
<feature type="transmembrane region" description="Helical" evidence="8">
    <location>
        <begin position="73"/>
        <end position="90"/>
    </location>
</feature>
<keyword evidence="6 8" id="KW-0472">Membrane</keyword>
<organism evidence="10 11">
    <name type="scientific">Xylaria flabelliformis</name>
    <dbReference type="NCBI Taxonomy" id="2512241"/>
    <lineage>
        <taxon>Eukaryota</taxon>
        <taxon>Fungi</taxon>
        <taxon>Dikarya</taxon>
        <taxon>Ascomycota</taxon>
        <taxon>Pezizomycotina</taxon>
        <taxon>Sordariomycetes</taxon>
        <taxon>Xylariomycetidae</taxon>
        <taxon>Xylariales</taxon>
        <taxon>Xylariaceae</taxon>
        <taxon>Xylaria</taxon>
    </lineage>
</organism>
<dbReference type="GO" id="GO:0005886">
    <property type="term" value="C:plasma membrane"/>
    <property type="evidence" value="ECO:0007669"/>
    <property type="project" value="TreeGrafter"/>
</dbReference>
<evidence type="ECO:0000259" key="9">
    <source>
        <dbReference type="PROSITE" id="PS50850"/>
    </source>
</evidence>
<dbReference type="PROSITE" id="PS50850">
    <property type="entry name" value="MFS"/>
    <property type="match status" value="1"/>
</dbReference>
<comment type="similarity">
    <text evidence="2">Belongs to the major facilitator superfamily.</text>
</comment>
<feature type="transmembrane region" description="Helical" evidence="8">
    <location>
        <begin position="456"/>
        <end position="477"/>
    </location>
</feature>
<dbReference type="AlphaFoldDB" id="A0A553HQX6"/>
<reference evidence="11" key="1">
    <citation type="submission" date="2019-06" db="EMBL/GenBank/DDBJ databases">
        <title>Draft genome sequence of the griseofulvin-producing fungus Xylaria cubensis strain G536.</title>
        <authorList>
            <person name="Mead M.E."/>
            <person name="Raja H.A."/>
            <person name="Steenwyk J.L."/>
            <person name="Knowles S.L."/>
            <person name="Oberlies N.H."/>
            <person name="Rokas A."/>
        </authorList>
    </citation>
    <scope>NUCLEOTIDE SEQUENCE [LARGE SCALE GENOMIC DNA]</scope>
    <source>
        <strain evidence="11">G536</strain>
    </source>
</reference>